<keyword evidence="1" id="KW-1133">Transmembrane helix</keyword>
<evidence type="ECO:0000256" key="1">
    <source>
        <dbReference type="SAM" id="Phobius"/>
    </source>
</evidence>
<feature type="transmembrane region" description="Helical" evidence="1">
    <location>
        <begin position="35"/>
        <end position="54"/>
    </location>
</feature>
<evidence type="ECO:0000313" key="3">
    <source>
        <dbReference type="Proteomes" id="UP001497382"/>
    </source>
</evidence>
<dbReference type="EMBL" id="CAXIEN010000113">
    <property type="protein sequence ID" value="CAL1278512.1"/>
    <property type="molecule type" value="Genomic_DNA"/>
</dbReference>
<organism evidence="2 3">
    <name type="scientific">Larinioides sclopetarius</name>
    <dbReference type="NCBI Taxonomy" id="280406"/>
    <lineage>
        <taxon>Eukaryota</taxon>
        <taxon>Metazoa</taxon>
        <taxon>Ecdysozoa</taxon>
        <taxon>Arthropoda</taxon>
        <taxon>Chelicerata</taxon>
        <taxon>Arachnida</taxon>
        <taxon>Araneae</taxon>
        <taxon>Araneomorphae</taxon>
        <taxon>Entelegynae</taxon>
        <taxon>Araneoidea</taxon>
        <taxon>Araneidae</taxon>
        <taxon>Larinioides</taxon>
    </lineage>
</organism>
<evidence type="ECO:0000313" key="2">
    <source>
        <dbReference type="EMBL" id="CAL1278512.1"/>
    </source>
</evidence>
<keyword evidence="1" id="KW-0812">Transmembrane</keyword>
<comment type="caution">
    <text evidence="2">The sequence shown here is derived from an EMBL/GenBank/DDBJ whole genome shotgun (WGS) entry which is preliminary data.</text>
</comment>
<reference evidence="2 3" key="1">
    <citation type="submission" date="2024-04" db="EMBL/GenBank/DDBJ databases">
        <authorList>
            <person name="Rising A."/>
            <person name="Reimegard J."/>
            <person name="Sonavane S."/>
            <person name="Akerstrom W."/>
            <person name="Nylinder S."/>
            <person name="Hedman E."/>
            <person name="Kallberg Y."/>
        </authorList>
    </citation>
    <scope>NUCLEOTIDE SEQUENCE [LARGE SCALE GENOMIC DNA]</scope>
</reference>
<gene>
    <name evidence="2" type="ORF">LARSCL_LOCUS9823</name>
</gene>
<sequence length="100" mass="11406">MEALYRFIELCQRKSAVVLEDSVYSDFNEITLADLVFVPMLFILSFLTSVYFLLGTSDGQPPFDESLESDSPLPIINGGGDLNPLEEEPWQYREDYPSPY</sequence>
<accession>A0AAV2A3C1</accession>
<keyword evidence="3" id="KW-1185">Reference proteome</keyword>
<dbReference type="Proteomes" id="UP001497382">
    <property type="component" value="Unassembled WGS sequence"/>
</dbReference>
<protein>
    <submittedName>
        <fullName evidence="2">Uncharacterized protein</fullName>
    </submittedName>
</protein>
<dbReference type="AlphaFoldDB" id="A0AAV2A3C1"/>
<name>A0AAV2A3C1_9ARAC</name>
<keyword evidence="1" id="KW-0472">Membrane</keyword>
<proteinExistence type="predicted"/>